<dbReference type="InterPro" id="IPR008948">
    <property type="entry name" value="L-Aspartase-like"/>
</dbReference>
<dbReference type="GO" id="GO:0016841">
    <property type="term" value="F:ammonia-lyase activity"/>
    <property type="evidence" value="ECO:0007669"/>
    <property type="project" value="UniProtKB-ARBA"/>
</dbReference>
<dbReference type="PATRIC" id="fig|1703780.3.peg.1472"/>
<keyword evidence="1" id="KW-0456">Lyase</keyword>
<comment type="caution">
    <text evidence="1">The sequence shown here is derived from an EMBL/GenBank/DDBJ whole genome shotgun (WGS) entry which is preliminary data.</text>
</comment>
<sequence>PLVFADKERILSGGNFHAEPIAFCLDFMAIGLAELASISERRIFRMLDSKLSGLNAFLAKKPGLHSGFMLGQTTAAALVSHNKTLCHPASVDSIPTSADQEDHVSMSMNAALKALEVLENTKYVLAIEMLCACQALDLLAPLKSSSYLERVKRRIRKQVPFVTRDRTLTPLIERIKKLIDRETIA</sequence>
<evidence type="ECO:0000313" key="2">
    <source>
        <dbReference type="Proteomes" id="UP000051096"/>
    </source>
</evidence>
<evidence type="ECO:0000313" key="1">
    <source>
        <dbReference type="EMBL" id="KPK72780.1"/>
    </source>
</evidence>
<proteinExistence type="predicted"/>
<dbReference type="Gene3D" id="1.20.200.10">
    <property type="entry name" value="Fumarase/aspartase (Central domain)"/>
    <property type="match status" value="1"/>
</dbReference>
<reference evidence="1 2" key="1">
    <citation type="journal article" date="2015" name="Microbiome">
        <title>Genomic resolution of linkages in carbon, nitrogen, and sulfur cycling among widespread estuary sediment bacteria.</title>
        <authorList>
            <person name="Baker B.J."/>
            <person name="Lazar C.S."/>
            <person name="Teske A.P."/>
            <person name="Dick G.J."/>
        </authorList>
    </citation>
    <scope>NUCLEOTIDE SEQUENCE [LARGE SCALE GENOMIC DNA]</scope>
    <source>
        <strain evidence="1">SM23_60</strain>
    </source>
</reference>
<dbReference type="InterPro" id="IPR001106">
    <property type="entry name" value="Aromatic_Lyase"/>
</dbReference>
<feature type="non-terminal residue" evidence="1">
    <location>
        <position position="1"/>
    </location>
</feature>
<dbReference type="SUPFAM" id="SSF48557">
    <property type="entry name" value="L-aspartase-like"/>
    <property type="match status" value="1"/>
</dbReference>
<gene>
    <name evidence="1" type="ORF">AMJ87_03615</name>
</gene>
<dbReference type="Pfam" id="PF00221">
    <property type="entry name" value="Lyase_aromatic"/>
    <property type="match status" value="1"/>
</dbReference>
<dbReference type="AlphaFoldDB" id="A0A0S8GLP4"/>
<name>A0A0S8GLP4_UNCW3</name>
<dbReference type="Proteomes" id="UP000051096">
    <property type="component" value="Unassembled WGS sequence"/>
</dbReference>
<organism evidence="1 2">
    <name type="scientific">candidate division WOR_3 bacterium SM23_60</name>
    <dbReference type="NCBI Taxonomy" id="1703780"/>
    <lineage>
        <taxon>Bacteria</taxon>
        <taxon>Bacteria division WOR-3</taxon>
    </lineage>
</organism>
<protein>
    <submittedName>
        <fullName evidence="1">Histidine ammonia-lyase</fullName>
    </submittedName>
</protein>
<dbReference type="EMBL" id="LJUO01000022">
    <property type="protein sequence ID" value="KPK72780.1"/>
    <property type="molecule type" value="Genomic_DNA"/>
</dbReference>
<accession>A0A0S8GLP4</accession>
<dbReference type="PANTHER" id="PTHR10362">
    <property type="entry name" value="HISTIDINE AMMONIA-LYASE"/>
    <property type="match status" value="1"/>
</dbReference>